<organism evidence="5 6">
    <name type="scientific">Microtetraspora glauca</name>
    <dbReference type="NCBI Taxonomy" id="1996"/>
    <lineage>
        <taxon>Bacteria</taxon>
        <taxon>Bacillati</taxon>
        <taxon>Actinomycetota</taxon>
        <taxon>Actinomycetes</taxon>
        <taxon>Streptosporangiales</taxon>
        <taxon>Streptosporangiaceae</taxon>
        <taxon>Microtetraspora</taxon>
    </lineage>
</organism>
<gene>
    <name evidence="5" type="ORF">AB0I59_07885</name>
</gene>
<dbReference type="EMBL" id="JBFALK010000003">
    <property type="protein sequence ID" value="MEV0968539.1"/>
    <property type="molecule type" value="Genomic_DNA"/>
</dbReference>
<dbReference type="PANTHER" id="PTHR44846">
    <property type="entry name" value="MANNOSYL-D-GLYCERATE TRANSPORT/METABOLISM SYSTEM REPRESSOR MNGR-RELATED"/>
    <property type="match status" value="1"/>
</dbReference>
<dbReference type="SUPFAM" id="SSF46785">
    <property type="entry name" value="Winged helix' DNA-binding domain"/>
    <property type="match status" value="1"/>
</dbReference>
<evidence type="ECO:0000256" key="2">
    <source>
        <dbReference type="ARBA" id="ARBA00023125"/>
    </source>
</evidence>
<keyword evidence="1" id="KW-0805">Transcription regulation</keyword>
<comment type="caution">
    <text evidence="5">The sequence shown here is derived from an EMBL/GenBank/DDBJ whole genome shotgun (WGS) entry which is preliminary data.</text>
</comment>
<evidence type="ECO:0000313" key="5">
    <source>
        <dbReference type="EMBL" id="MEV0968539.1"/>
    </source>
</evidence>
<name>A0ABV3GA78_MICGL</name>
<keyword evidence="2" id="KW-0238">DNA-binding</keyword>
<dbReference type="PRINTS" id="PR00035">
    <property type="entry name" value="HTHGNTR"/>
</dbReference>
<evidence type="ECO:0000259" key="4">
    <source>
        <dbReference type="PROSITE" id="PS50949"/>
    </source>
</evidence>
<sequence>MEINVRSHTPVYLQLAHGLREMIRAGELAPGTVFPGEHEMATQYGVGREAVRKALGVLRAEGLVATKKGEGSQVRVQPERETLAIDSKTRVWFRQTTPEERITMGLDEGVGLVVVETEGVAPRLLPSDEVIITGK</sequence>
<feature type="domain" description="HTH gntR-type" evidence="4">
    <location>
        <begin position="9"/>
        <end position="77"/>
    </location>
</feature>
<dbReference type="Gene3D" id="1.10.10.10">
    <property type="entry name" value="Winged helix-like DNA-binding domain superfamily/Winged helix DNA-binding domain"/>
    <property type="match status" value="1"/>
</dbReference>
<protein>
    <submittedName>
        <fullName evidence="5">GntR family transcriptional regulator</fullName>
    </submittedName>
</protein>
<dbReference type="InterPro" id="IPR000524">
    <property type="entry name" value="Tscrpt_reg_HTH_GntR"/>
</dbReference>
<dbReference type="PROSITE" id="PS50949">
    <property type="entry name" value="HTH_GNTR"/>
    <property type="match status" value="1"/>
</dbReference>
<keyword evidence="3" id="KW-0804">Transcription</keyword>
<dbReference type="PANTHER" id="PTHR44846:SF17">
    <property type="entry name" value="GNTR-FAMILY TRANSCRIPTIONAL REGULATOR"/>
    <property type="match status" value="1"/>
</dbReference>
<dbReference type="InterPro" id="IPR050679">
    <property type="entry name" value="Bact_HTH_transcr_reg"/>
</dbReference>
<dbReference type="InterPro" id="IPR036390">
    <property type="entry name" value="WH_DNA-bd_sf"/>
</dbReference>
<proteinExistence type="predicted"/>
<dbReference type="Proteomes" id="UP001551675">
    <property type="component" value="Unassembled WGS sequence"/>
</dbReference>
<keyword evidence="6" id="KW-1185">Reference proteome</keyword>
<dbReference type="SMART" id="SM00345">
    <property type="entry name" value="HTH_GNTR"/>
    <property type="match status" value="1"/>
</dbReference>
<evidence type="ECO:0000313" key="6">
    <source>
        <dbReference type="Proteomes" id="UP001551675"/>
    </source>
</evidence>
<accession>A0ABV3GA78</accession>
<reference evidence="5 6" key="1">
    <citation type="submission" date="2024-06" db="EMBL/GenBank/DDBJ databases">
        <title>The Natural Products Discovery Center: Release of the First 8490 Sequenced Strains for Exploring Actinobacteria Biosynthetic Diversity.</title>
        <authorList>
            <person name="Kalkreuter E."/>
            <person name="Kautsar S.A."/>
            <person name="Yang D."/>
            <person name="Bader C.D."/>
            <person name="Teijaro C.N."/>
            <person name="Fluegel L."/>
            <person name="Davis C.M."/>
            <person name="Simpson J.R."/>
            <person name="Lauterbach L."/>
            <person name="Steele A.D."/>
            <person name="Gui C."/>
            <person name="Meng S."/>
            <person name="Li G."/>
            <person name="Viehrig K."/>
            <person name="Ye F."/>
            <person name="Su P."/>
            <person name="Kiefer A.F."/>
            <person name="Nichols A."/>
            <person name="Cepeda A.J."/>
            <person name="Yan W."/>
            <person name="Fan B."/>
            <person name="Jiang Y."/>
            <person name="Adhikari A."/>
            <person name="Zheng C.-J."/>
            <person name="Schuster L."/>
            <person name="Cowan T.M."/>
            <person name="Smanski M.J."/>
            <person name="Chevrette M.G."/>
            <person name="De Carvalho L.P.S."/>
            <person name="Shen B."/>
        </authorList>
    </citation>
    <scope>NUCLEOTIDE SEQUENCE [LARGE SCALE GENOMIC DNA]</scope>
    <source>
        <strain evidence="5 6">NPDC050100</strain>
    </source>
</reference>
<evidence type="ECO:0000256" key="3">
    <source>
        <dbReference type="ARBA" id="ARBA00023163"/>
    </source>
</evidence>
<dbReference type="InterPro" id="IPR036388">
    <property type="entry name" value="WH-like_DNA-bd_sf"/>
</dbReference>
<dbReference type="Pfam" id="PF00392">
    <property type="entry name" value="GntR"/>
    <property type="match status" value="1"/>
</dbReference>
<dbReference type="RefSeq" id="WP_358131328.1">
    <property type="nucleotide sequence ID" value="NZ_JBFALK010000003.1"/>
</dbReference>
<dbReference type="CDD" id="cd07377">
    <property type="entry name" value="WHTH_GntR"/>
    <property type="match status" value="1"/>
</dbReference>
<evidence type="ECO:0000256" key="1">
    <source>
        <dbReference type="ARBA" id="ARBA00023015"/>
    </source>
</evidence>